<name>A0A4D4MVI6_STRAX</name>
<evidence type="ECO:0008006" key="3">
    <source>
        <dbReference type="Google" id="ProtNLM"/>
    </source>
</evidence>
<accession>A0A4D4MVI6</accession>
<protein>
    <recommendedName>
        <fullName evidence="3">HNH nuclease domain-containing protein</fullName>
    </recommendedName>
</protein>
<sequence length="160" mass="18502">MIDVDVMRQRFSGAFSYLQLVNELEGISVDTWKIRHMDARALRSLPEALALINPIVAPISRDDWTRCVGPRSFNIVRPRSTHCASRVVWGYECPQVRVGHQIDHFWPYSLGGRSVVENGLWLCEIHNRAKSDDVHFYAWEEGRFPSWLSITLAHVESRLQ</sequence>
<reference evidence="1 2" key="1">
    <citation type="submission" date="2019-04" db="EMBL/GenBank/DDBJ databases">
        <title>Draft genome sequences of Streptomyces avermitilis ATCC 31267.</title>
        <authorList>
            <person name="Komaki H."/>
            <person name="Tamura T."/>
            <person name="Hosoyama A."/>
        </authorList>
    </citation>
    <scope>NUCLEOTIDE SEQUENCE [LARGE SCALE GENOMIC DNA]</scope>
    <source>
        <strain evidence="1 2">ATCC 31267</strain>
    </source>
</reference>
<dbReference type="Proteomes" id="UP000299211">
    <property type="component" value="Unassembled WGS sequence"/>
</dbReference>
<dbReference type="EMBL" id="BJHY01000001">
    <property type="protein sequence ID" value="GDY76153.1"/>
    <property type="molecule type" value="Genomic_DNA"/>
</dbReference>
<dbReference type="InterPro" id="IPR003615">
    <property type="entry name" value="HNH_nuc"/>
</dbReference>
<gene>
    <name evidence="1" type="ORF">SAV31267_056380</name>
</gene>
<comment type="caution">
    <text evidence="1">The sequence shown here is derived from an EMBL/GenBank/DDBJ whole genome shotgun (WGS) entry which is preliminary data.</text>
</comment>
<dbReference type="AlphaFoldDB" id="A0A4D4MVI6"/>
<proteinExistence type="predicted"/>
<evidence type="ECO:0000313" key="2">
    <source>
        <dbReference type="Proteomes" id="UP000299211"/>
    </source>
</evidence>
<evidence type="ECO:0000313" key="1">
    <source>
        <dbReference type="EMBL" id="GDY76153.1"/>
    </source>
</evidence>
<dbReference type="CDD" id="cd00085">
    <property type="entry name" value="HNHc"/>
    <property type="match status" value="1"/>
</dbReference>
<dbReference type="Gene3D" id="1.10.30.50">
    <property type="match status" value="1"/>
</dbReference>
<organism evidence="1 2">
    <name type="scientific">Streptomyces avermitilis</name>
    <dbReference type="NCBI Taxonomy" id="33903"/>
    <lineage>
        <taxon>Bacteria</taxon>
        <taxon>Bacillati</taxon>
        <taxon>Actinomycetota</taxon>
        <taxon>Actinomycetes</taxon>
        <taxon>Kitasatosporales</taxon>
        <taxon>Streptomycetaceae</taxon>
        <taxon>Streptomyces</taxon>
    </lineage>
</organism>